<dbReference type="GO" id="GO:0016020">
    <property type="term" value="C:membrane"/>
    <property type="evidence" value="ECO:0007669"/>
    <property type="project" value="InterPro"/>
</dbReference>
<name>A0A5D2U353_GOSMU</name>
<protein>
    <recommendedName>
        <fullName evidence="2">H(+)-exporting diphosphatase</fullName>
        <ecNumber evidence="2">7.1.3.1</ecNumber>
    </recommendedName>
</protein>
<keyword evidence="8" id="KW-0406">Ion transport</keyword>
<keyword evidence="4 10" id="KW-0812">Transmembrane</keyword>
<keyword evidence="6" id="KW-1278">Translocase</keyword>
<dbReference type="EMBL" id="CM017656">
    <property type="protein sequence ID" value="TYI71335.1"/>
    <property type="molecule type" value="Genomic_DNA"/>
</dbReference>
<evidence type="ECO:0000256" key="4">
    <source>
        <dbReference type="ARBA" id="ARBA00022692"/>
    </source>
</evidence>
<accession>A0A5D2U353</accession>
<evidence type="ECO:0000256" key="5">
    <source>
        <dbReference type="ARBA" id="ARBA00022842"/>
    </source>
</evidence>
<evidence type="ECO:0000256" key="8">
    <source>
        <dbReference type="ARBA" id="ARBA00023065"/>
    </source>
</evidence>
<dbReference type="InterPro" id="IPR004131">
    <property type="entry name" value="PPase-energised_H-pump"/>
</dbReference>
<evidence type="ECO:0000313" key="12">
    <source>
        <dbReference type="Proteomes" id="UP000323597"/>
    </source>
</evidence>
<keyword evidence="7 10" id="KW-1133">Transmembrane helix</keyword>
<dbReference type="GO" id="GO:0012505">
    <property type="term" value="C:endomembrane system"/>
    <property type="evidence" value="ECO:0007669"/>
    <property type="project" value="UniProtKB-SubCell"/>
</dbReference>
<keyword evidence="3" id="KW-0813">Transport</keyword>
<evidence type="ECO:0000256" key="6">
    <source>
        <dbReference type="ARBA" id="ARBA00022967"/>
    </source>
</evidence>
<evidence type="ECO:0000256" key="2">
    <source>
        <dbReference type="ARBA" id="ARBA00013242"/>
    </source>
</evidence>
<evidence type="ECO:0000313" key="11">
    <source>
        <dbReference type="EMBL" id="TYI71335.1"/>
    </source>
</evidence>
<dbReference type="GO" id="GO:0004427">
    <property type="term" value="F:inorganic diphosphate phosphatase activity"/>
    <property type="evidence" value="ECO:0007669"/>
    <property type="project" value="InterPro"/>
</dbReference>
<sequence length="175" mass="18340">MGASMLPDLGAEILIPVCAVIGIAFSLLQWVLVSKKLSPGSSGNDGGLDYLAELHEPFELEILSGVLAGSLVSGVQIAISASNTGGAWDNAKYIEAGASEHARTLGPKGSSPHKAAIGDPLKDTSGPSLNILIKLMAVESLVFAATPWFTDPSLYQFFSRDAISRFKPGIEKIFP</sequence>
<keyword evidence="12" id="KW-1185">Reference proteome</keyword>
<dbReference type="Pfam" id="PF03030">
    <property type="entry name" value="H_PPase"/>
    <property type="match status" value="1"/>
</dbReference>
<evidence type="ECO:0000256" key="9">
    <source>
        <dbReference type="ARBA" id="ARBA00023136"/>
    </source>
</evidence>
<organism evidence="11 12">
    <name type="scientific">Gossypium mustelinum</name>
    <name type="common">Cotton</name>
    <name type="synonym">Gossypium caicoense</name>
    <dbReference type="NCBI Taxonomy" id="34275"/>
    <lineage>
        <taxon>Eukaryota</taxon>
        <taxon>Viridiplantae</taxon>
        <taxon>Streptophyta</taxon>
        <taxon>Embryophyta</taxon>
        <taxon>Tracheophyta</taxon>
        <taxon>Spermatophyta</taxon>
        <taxon>Magnoliopsida</taxon>
        <taxon>eudicotyledons</taxon>
        <taxon>Gunneridae</taxon>
        <taxon>Pentapetalae</taxon>
        <taxon>rosids</taxon>
        <taxon>malvids</taxon>
        <taxon>Malvales</taxon>
        <taxon>Malvaceae</taxon>
        <taxon>Malvoideae</taxon>
        <taxon>Gossypium</taxon>
    </lineage>
</organism>
<gene>
    <name evidence="11" type="ORF">E1A91_D08G287400v1</name>
</gene>
<comment type="subcellular location">
    <subcellularLocation>
        <location evidence="1">Endomembrane system</location>
        <topology evidence="1">Multi-pass membrane protein</topology>
    </subcellularLocation>
</comment>
<dbReference type="AlphaFoldDB" id="A0A5D2U353"/>
<reference evidence="11 12" key="1">
    <citation type="submission" date="2019-07" db="EMBL/GenBank/DDBJ databases">
        <title>WGS assembly of Gossypium mustelinum.</title>
        <authorList>
            <person name="Chen Z.J."/>
            <person name="Sreedasyam A."/>
            <person name="Ando A."/>
            <person name="Song Q."/>
            <person name="De L."/>
            <person name="Hulse-Kemp A."/>
            <person name="Ding M."/>
            <person name="Ye W."/>
            <person name="Kirkbride R."/>
            <person name="Jenkins J."/>
            <person name="Plott C."/>
            <person name="Lovell J."/>
            <person name="Lin Y.-M."/>
            <person name="Vaughn R."/>
            <person name="Liu B."/>
            <person name="Li W."/>
            <person name="Simpson S."/>
            <person name="Scheffler B."/>
            <person name="Saski C."/>
            <person name="Grover C."/>
            <person name="Hu G."/>
            <person name="Conover J."/>
            <person name="Carlson J."/>
            <person name="Shu S."/>
            <person name="Boston L."/>
            <person name="Williams M."/>
            <person name="Peterson D."/>
            <person name="Mcgee K."/>
            <person name="Jones D."/>
            <person name="Wendel J."/>
            <person name="Stelly D."/>
            <person name="Grimwood J."/>
            <person name="Schmutz J."/>
        </authorList>
    </citation>
    <scope>NUCLEOTIDE SEQUENCE [LARGE SCALE GENOMIC DNA]</scope>
    <source>
        <strain evidence="11">1408120.09</strain>
    </source>
</reference>
<keyword evidence="9 10" id="KW-0472">Membrane</keyword>
<dbReference type="Proteomes" id="UP000323597">
    <property type="component" value="Chromosome D08"/>
</dbReference>
<feature type="transmembrane region" description="Helical" evidence="10">
    <location>
        <begin position="13"/>
        <end position="33"/>
    </location>
</feature>
<proteinExistence type="predicted"/>
<dbReference type="EC" id="7.1.3.1" evidence="2"/>
<keyword evidence="5" id="KW-0460">Magnesium</keyword>
<dbReference type="GO" id="GO:0009678">
    <property type="term" value="F:diphosphate hydrolysis-driven proton transmembrane transporter activity"/>
    <property type="evidence" value="ECO:0007669"/>
    <property type="project" value="UniProtKB-EC"/>
</dbReference>
<evidence type="ECO:0000256" key="10">
    <source>
        <dbReference type="SAM" id="Phobius"/>
    </source>
</evidence>
<evidence type="ECO:0000256" key="3">
    <source>
        <dbReference type="ARBA" id="ARBA00022448"/>
    </source>
</evidence>
<evidence type="ECO:0000256" key="7">
    <source>
        <dbReference type="ARBA" id="ARBA00022989"/>
    </source>
</evidence>
<dbReference type="PANTHER" id="PTHR31998">
    <property type="entry name" value="K(+)-INSENSITIVE PYROPHOSPHATE-ENERGIZED PROTON PUMP"/>
    <property type="match status" value="1"/>
</dbReference>
<evidence type="ECO:0000256" key="1">
    <source>
        <dbReference type="ARBA" id="ARBA00004127"/>
    </source>
</evidence>